<name>A0ABZ2FFB8_9MICO</name>
<comment type="similarity">
    <text evidence="1">Belongs to the bacterial ring-hydroxylating dioxygenase beta subunit family.</text>
</comment>
<gene>
    <name evidence="3" type="ORF">N5P18_02905</name>
</gene>
<dbReference type="GO" id="GO:0051213">
    <property type="term" value="F:dioxygenase activity"/>
    <property type="evidence" value="ECO:0007669"/>
    <property type="project" value="UniProtKB-KW"/>
</dbReference>
<dbReference type="Proteomes" id="UP001381003">
    <property type="component" value="Chromosome"/>
</dbReference>
<accession>A0ABZ2FFB8</accession>
<dbReference type="Gene3D" id="3.10.450.50">
    <property type="match status" value="1"/>
</dbReference>
<evidence type="ECO:0000256" key="1">
    <source>
        <dbReference type="ARBA" id="ARBA00009570"/>
    </source>
</evidence>
<proteinExistence type="inferred from homology"/>
<organism evidence="3 4">
    <name type="scientific">Janibacter terrae</name>
    <dbReference type="NCBI Taxonomy" id="103817"/>
    <lineage>
        <taxon>Bacteria</taxon>
        <taxon>Bacillati</taxon>
        <taxon>Actinomycetota</taxon>
        <taxon>Actinomycetes</taxon>
        <taxon>Micrococcales</taxon>
        <taxon>Intrasporangiaceae</taxon>
        <taxon>Janibacter</taxon>
    </lineage>
</organism>
<dbReference type="InterPro" id="IPR032710">
    <property type="entry name" value="NTF2-like_dom_sf"/>
</dbReference>
<dbReference type="CDD" id="cd00667">
    <property type="entry name" value="ring_hydroxylating_dioxygenases_beta"/>
    <property type="match status" value="1"/>
</dbReference>
<evidence type="ECO:0000313" key="4">
    <source>
        <dbReference type="Proteomes" id="UP001381003"/>
    </source>
</evidence>
<reference evidence="3 4" key="1">
    <citation type="submission" date="2022-09" db="EMBL/GenBank/DDBJ databases">
        <title>Complete genome sequence of Janibacter terrae strain COS04-44, PCL-degrading bacteria isolated from oil spilled coast.</title>
        <authorList>
            <person name="Park H."/>
            <person name="Kim J.Y."/>
            <person name="An S.H."/>
            <person name="Lee C.M."/>
            <person name="Weon H.-Y."/>
        </authorList>
    </citation>
    <scope>NUCLEOTIDE SEQUENCE [LARGE SCALE GENOMIC DNA]</scope>
    <source>
        <strain evidence="3 4">COS04-44</strain>
    </source>
</reference>
<dbReference type="Pfam" id="PF00866">
    <property type="entry name" value="Ring_hydroxyl_B"/>
    <property type="match status" value="1"/>
</dbReference>
<keyword evidence="3" id="KW-0223">Dioxygenase</keyword>
<dbReference type="SUPFAM" id="SSF54427">
    <property type="entry name" value="NTF2-like"/>
    <property type="match status" value="1"/>
</dbReference>
<evidence type="ECO:0000313" key="3">
    <source>
        <dbReference type="EMBL" id="WWF05841.1"/>
    </source>
</evidence>
<dbReference type="PANTHER" id="PTHR41534">
    <property type="entry name" value="BLR3401 PROTEIN"/>
    <property type="match status" value="1"/>
</dbReference>
<dbReference type="EMBL" id="CP104874">
    <property type="protein sequence ID" value="WWF05841.1"/>
    <property type="molecule type" value="Genomic_DNA"/>
</dbReference>
<sequence>MTLAASQVRSDADLVRAVEDFLYREATLLDEWRLHEWLALFTPTGRYLVPSTDKPDGDPTKDLFLVQDDRFLLEQRVNSLLTRAAHAEYPHSRTRHLVTNTQVAETEDGQVEVRANFAVFRSRNGAVDTYFGRYVHVLERDGDDFRFVTRKAILDLDALRPHGKVSIIL</sequence>
<dbReference type="PANTHER" id="PTHR41534:SF2">
    <property type="entry name" value="3-PHENYLPROPIONATE_CINNAMIC ACID DIOXYGENASE SUBUNIT BETA"/>
    <property type="match status" value="1"/>
</dbReference>
<keyword evidence="4" id="KW-1185">Reference proteome</keyword>
<dbReference type="InterPro" id="IPR000391">
    <property type="entry name" value="Rng_hydr_dOase-bsu"/>
</dbReference>
<keyword evidence="2" id="KW-0560">Oxidoreductase</keyword>
<protein>
    <submittedName>
        <fullName evidence="3">Aromatic-ring-hydroxylating dioxygenase subunit beta</fullName>
    </submittedName>
</protein>
<evidence type="ECO:0000256" key="2">
    <source>
        <dbReference type="ARBA" id="ARBA00023002"/>
    </source>
</evidence>
<dbReference type="RefSeq" id="WP_068425439.1">
    <property type="nucleotide sequence ID" value="NZ_CP104874.1"/>
</dbReference>